<dbReference type="Gene3D" id="3.40.50.1110">
    <property type="entry name" value="SGNH hydrolase"/>
    <property type="match status" value="1"/>
</dbReference>
<reference evidence="2 3" key="1">
    <citation type="submission" date="2013-02" db="EMBL/GenBank/DDBJ databases">
        <title>The Genome Sequence of Acinetobacter sp. NIPH 2168.</title>
        <authorList>
            <consortium name="The Broad Institute Genome Sequencing Platform"/>
            <consortium name="The Broad Institute Genome Sequencing Center for Infectious Disease"/>
            <person name="Cerqueira G."/>
            <person name="Feldgarden M."/>
            <person name="Courvalin P."/>
            <person name="Perichon B."/>
            <person name="Grillot-Courvalin C."/>
            <person name="Clermont D."/>
            <person name="Rocha E."/>
            <person name="Yoon E.-J."/>
            <person name="Nemec A."/>
            <person name="Walker B."/>
            <person name="Young S.K."/>
            <person name="Zeng Q."/>
            <person name="Gargeya S."/>
            <person name="Fitzgerald M."/>
            <person name="Haas B."/>
            <person name="Abouelleil A."/>
            <person name="Alvarado L."/>
            <person name="Arachchi H.M."/>
            <person name="Berlin A.M."/>
            <person name="Chapman S.B."/>
            <person name="Dewar J."/>
            <person name="Goldberg J."/>
            <person name="Griggs A."/>
            <person name="Gujja S."/>
            <person name="Hansen M."/>
            <person name="Howarth C."/>
            <person name="Imamovic A."/>
            <person name="Larimer J."/>
            <person name="McCowan C."/>
            <person name="Murphy C."/>
            <person name="Neiman D."/>
            <person name="Pearson M."/>
            <person name="Priest M."/>
            <person name="Roberts A."/>
            <person name="Saif S."/>
            <person name="Shea T."/>
            <person name="Sisk P."/>
            <person name="Sykes S."/>
            <person name="Wortman J."/>
            <person name="Nusbaum C."/>
            <person name="Birren B."/>
        </authorList>
    </citation>
    <scope>NUCLEOTIDE SEQUENCE [LARGE SCALE GENOMIC DNA]</scope>
    <source>
        <strain evidence="2 3">NIPH 2168</strain>
    </source>
</reference>
<evidence type="ECO:0000259" key="1">
    <source>
        <dbReference type="Pfam" id="PF13472"/>
    </source>
</evidence>
<gene>
    <name evidence="2" type="ORF">F892_02368</name>
</gene>
<sequence>MIYRTLKMIKAPIAHIQGAYFFIKMKKLNDPIGDRIGSLGEGKSIDILVIGDSSALGVGCKTIQETATGTLVSHLAKEFKVNYTICAYTGFTTAQVYEKVKEIDIKKYNYIIISLGSNDIVNCTPMRIWEKQTYHLFNYIDQNFNPDQLFISAVPPFEKLKTLPNSIKNYLSYESKILNKHYINLSNKKSNYQFIDLGFEFKDNHISEDNFHPSNILYNIQGNRLHQLIYSDLTSKNCKAN</sequence>
<dbReference type="PATRIC" id="fig|1217706.3.peg.2306"/>
<proteinExistence type="predicted"/>
<evidence type="ECO:0000313" key="2">
    <source>
        <dbReference type="EMBL" id="ENX23125.1"/>
    </source>
</evidence>
<dbReference type="GO" id="GO:0016788">
    <property type="term" value="F:hydrolase activity, acting on ester bonds"/>
    <property type="evidence" value="ECO:0007669"/>
    <property type="project" value="UniProtKB-ARBA"/>
</dbReference>
<dbReference type="SUPFAM" id="SSF52266">
    <property type="entry name" value="SGNH hydrolase"/>
    <property type="match status" value="1"/>
</dbReference>
<dbReference type="GeneID" id="303683869"/>
<dbReference type="RefSeq" id="WP_005258482.1">
    <property type="nucleotide sequence ID" value="NZ_BMDR01000004.1"/>
</dbReference>
<name>N9Q9N0_9GAMM</name>
<dbReference type="EMBL" id="APRW01000009">
    <property type="protein sequence ID" value="ENX23125.1"/>
    <property type="molecule type" value="Genomic_DNA"/>
</dbReference>
<dbReference type="InterPro" id="IPR036514">
    <property type="entry name" value="SGNH_hydro_sf"/>
</dbReference>
<protein>
    <recommendedName>
        <fullName evidence="1">SGNH hydrolase-type esterase domain-containing protein</fullName>
    </recommendedName>
</protein>
<keyword evidence="3" id="KW-1185">Reference proteome</keyword>
<dbReference type="Pfam" id="PF13472">
    <property type="entry name" value="Lipase_GDSL_2"/>
    <property type="match status" value="1"/>
</dbReference>
<accession>N9Q9N0</accession>
<dbReference type="Proteomes" id="UP000013173">
    <property type="component" value="Unassembled WGS sequence"/>
</dbReference>
<dbReference type="AlphaFoldDB" id="N9Q9N0"/>
<evidence type="ECO:0000313" key="3">
    <source>
        <dbReference type="Proteomes" id="UP000013173"/>
    </source>
</evidence>
<comment type="caution">
    <text evidence="2">The sequence shown here is derived from an EMBL/GenBank/DDBJ whole genome shotgun (WGS) entry which is preliminary data.</text>
</comment>
<organism evidence="2 3">
    <name type="scientific">Acinetobacter vivianii</name>
    <dbReference type="NCBI Taxonomy" id="1776742"/>
    <lineage>
        <taxon>Bacteria</taxon>
        <taxon>Pseudomonadati</taxon>
        <taxon>Pseudomonadota</taxon>
        <taxon>Gammaproteobacteria</taxon>
        <taxon>Moraxellales</taxon>
        <taxon>Moraxellaceae</taxon>
        <taxon>Acinetobacter</taxon>
    </lineage>
</organism>
<dbReference type="InterPro" id="IPR013830">
    <property type="entry name" value="SGNH_hydro"/>
</dbReference>
<dbReference type="HOGENOM" id="CLU_050180_2_0_6"/>
<feature type="domain" description="SGNH hydrolase-type esterase" evidence="1">
    <location>
        <begin position="49"/>
        <end position="215"/>
    </location>
</feature>